<dbReference type="AlphaFoldDB" id="A0A371DED2"/>
<feature type="compositionally biased region" description="Basic and acidic residues" evidence="1">
    <location>
        <begin position="89"/>
        <end position="100"/>
    </location>
</feature>
<evidence type="ECO:0000256" key="1">
    <source>
        <dbReference type="SAM" id="MobiDB-lite"/>
    </source>
</evidence>
<gene>
    <name evidence="2" type="ORF">OH76DRAFT_1402105</name>
</gene>
<feature type="region of interest" description="Disordered" evidence="1">
    <location>
        <begin position="68"/>
        <end position="118"/>
    </location>
</feature>
<feature type="compositionally biased region" description="Polar residues" evidence="1">
    <location>
        <begin position="302"/>
        <end position="319"/>
    </location>
</feature>
<feature type="compositionally biased region" description="Low complexity" evidence="1">
    <location>
        <begin position="329"/>
        <end position="339"/>
    </location>
</feature>
<sequence length="639" mass="70349">MFSLLSLPIFISPRLDSTSIPLFPHCLPLQAPAPPAASPPLHPCPPSRTKMEVETHKSASIASLMANASVASVPQKRKGPPASPPSRTRVPEHVDSRDTGKSVAPPQQGPSSPDEYNSGYIICDGCGETIPIRDEATGSFTVQHWEAHRSACQSGPAQIPSEKAPPETPATSHHPDASQPQAKRRRAKRTEEERIEYLRSDQYVAKFEAYRVLCASCDKWIRLRPNSTYCSIPWDAHRKSCLAKRVAKNAPPVDDRSAAFAADPNIKRFDQSRVQCRTCEKWIPLLTDDHATAIKTWKQHRQSCQPHAITSPSTSTSKFNIADVPPPSKHLLALASSSSLPPPPSASTSASSPARSPLTHSMSAGSVPASHPSSSGGGFIASFKDYNPNNFSGMQESRRRSADQRAATLRADPYLGEVEPSRVFCKLCHKWVQLRQDSTYCSYPWVQHRNKCLRRRQKLSDREAGISEFRATREAALEGDLEMSDSDGSLDPDDSDYPERERQRLKAMGTEVATARLRQLEGARLGTGRGASAPSPSSEDDDAMWDYMDADSVLPPRLAELDSPAGRVEFVSRSIRHLFRITYERSDELTIAALVTYLNAAMPPDKHEDFDTAEVTKAMTALHERGAFVFEGDVIRLPS</sequence>
<dbReference type="STRING" id="139420.A0A371DED2"/>
<reference evidence="2 3" key="1">
    <citation type="journal article" date="2018" name="Biotechnol. Biofuels">
        <title>Integrative visual omics of the white-rot fungus Polyporus brumalis exposes the biotechnological potential of its oxidative enzymes for delignifying raw plant biomass.</title>
        <authorList>
            <person name="Miyauchi S."/>
            <person name="Rancon A."/>
            <person name="Drula E."/>
            <person name="Hage H."/>
            <person name="Chaduli D."/>
            <person name="Favel A."/>
            <person name="Grisel S."/>
            <person name="Henrissat B."/>
            <person name="Herpoel-Gimbert I."/>
            <person name="Ruiz-Duenas F.J."/>
            <person name="Chevret D."/>
            <person name="Hainaut M."/>
            <person name="Lin J."/>
            <person name="Wang M."/>
            <person name="Pangilinan J."/>
            <person name="Lipzen A."/>
            <person name="Lesage-Meessen L."/>
            <person name="Navarro D."/>
            <person name="Riley R."/>
            <person name="Grigoriev I.V."/>
            <person name="Zhou S."/>
            <person name="Raouche S."/>
            <person name="Rosso M.N."/>
        </authorList>
    </citation>
    <scope>NUCLEOTIDE SEQUENCE [LARGE SCALE GENOMIC DNA]</scope>
    <source>
        <strain evidence="2 3">BRFM 1820</strain>
    </source>
</reference>
<accession>A0A371DED2</accession>
<name>A0A371DED2_9APHY</name>
<feature type="compositionally biased region" description="Low complexity" evidence="1">
    <location>
        <begin position="346"/>
        <end position="358"/>
    </location>
</feature>
<protein>
    <submittedName>
        <fullName evidence="2">Uncharacterized protein</fullName>
    </submittedName>
</protein>
<evidence type="ECO:0000313" key="3">
    <source>
        <dbReference type="Proteomes" id="UP000256964"/>
    </source>
</evidence>
<dbReference type="EMBL" id="KZ857397">
    <property type="protein sequence ID" value="RDX50887.1"/>
    <property type="molecule type" value="Genomic_DNA"/>
</dbReference>
<dbReference type="OrthoDB" id="3270344at2759"/>
<evidence type="ECO:0000313" key="2">
    <source>
        <dbReference type="EMBL" id="RDX50887.1"/>
    </source>
</evidence>
<feature type="region of interest" description="Disordered" evidence="1">
    <location>
        <begin position="147"/>
        <end position="190"/>
    </location>
</feature>
<keyword evidence="3" id="KW-1185">Reference proteome</keyword>
<feature type="region of interest" description="Disordered" evidence="1">
    <location>
        <begin position="477"/>
        <end position="502"/>
    </location>
</feature>
<proteinExistence type="predicted"/>
<feature type="compositionally biased region" description="Acidic residues" evidence="1">
    <location>
        <begin position="477"/>
        <end position="496"/>
    </location>
</feature>
<organism evidence="2 3">
    <name type="scientific">Lentinus brumalis</name>
    <dbReference type="NCBI Taxonomy" id="2498619"/>
    <lineage>
        <taxon>Eukaryota</taxon>
        <taxon>Fungi</taxon>
        <taxon>Dikarya</taxon>
        <taxon>Basidiomycota</taxon>
        <taxon>Agaricomycotina</taxon>
        <taxon>Agaricomycetes</taxon>
        <taxon>Polyporales</taxon>
        <taxon>Polyporaceae</taxon>
        <taxon>Lentinus</taxon>
    </lineage>
</organism>
<dbReference type="Proteomes" id="UP000256964">
    <property type="component" value="Unassembled WGS sequence"/>
</dbReference>
<feature type="region of interest" description="Disordered" evidence="1">
    <location>
        <begin position="297"/>
        <end position="374"/>
    </location>
</feature>